<organism evidence="2 3">
    <name type="scientific">Trichoderma lentiforme</name>
    <dbReference type="NCBI Taxonomy" id="1567552"/>
    <lineage>
        <taxon>Eukaryota</taxon>
        <taxon>Fungi</taxon>
        <taxon>Dikarya</taxon>
        <taxon>Ascomycota</taxon>
        <taxon>Pezizomycotina</taxon>
        <taxon>Sordariomycetes</taxon>
        <taxon>Hypocreomycetidae</taxon>
        <taxon>Hypocreales</taxon>
        <taxon>Hypocreaceae</taxon>
        <taxon>Trichoderma</taxon>
    </lineage>
</organism>
<dbReference type="InterPro" id="IPR011051">
    <property type="entry name" value="RmlC_Cupin_sf"/>
</dbReference>
<gene>
    <name evidence="2" type="ORF">CFAM422_004587</name>
</gene>
<keyword evidence="1" id="KW-0732">Signal</keyword>
<feature type="chain" id="PRO_5040494082" description="Cupin 2 conserved barrel domain-containing protein" evidence="1">
    <location>
        <begin position="34"/>
        <end position="118"/>
    </location>
</feature>
<dbReference type="SUPFAM" id="SSF51182">
    <property type="entry name" value="RmlC-like cupins"/>
    <property type="match status" value="1"/>
</dbReference>
<dbReference type="EMBL" id="QLNT01000007">
    <property type="protein sequence ID" value="KAF3073057.1"/>
    <property type="molecule type" value="Genomic_DNA"/>
</dbReference>
<protein>
    <recommendedName>
        <fullName evidence="4">Cupin 2 conserved barrel domain-containing protein</fullName>
    </recommendedName>
</protein>
<proteinExistence type="predicted"/>
<dbReference type="Proteomes" id="UP000801864">
    <property type="component" value="Unassembled WGS sequence"/>
</dbReference>
<keyword evidence="3" id="KW-1185">Reference proteome</keyword>
<accession>A0A9P4XJ10</accession>
<evidence type="ECO:0000313" key="3">
    <source>
        <dbReference type="Proteomes" id="UP000801864"/>
    </source>
</evidence>
<dbReference type="AlphaFoldDB" id="A0A9P4XJ10"/>
<evidence type="ECO:0000313" key="2">
    <source>
        <dbReference type="EMBL" id="KAF3073057.1"/>
    </source>
</evidence>
<feature type="signal peptide" evidence="1">
    <location>
        <begin position="1"/>
        <end position="33"/>
    </location>
</feature>
<evidence type="ECO:0008006" key="4">
    <source>
        <dbReference type="Google" id="ProtNLM"/>
    </source>
</evidence>
<sequence length="118" mass="12863">MRHRSDRGGLATSLPGVTALFSLLLYCSGSAEASPADQWWLCASVANARCCRNSHYPPHSHGGLTTHLIIDGEMTLWYPNEADRKKTTYGVGSRVDVEAGRVHEVWIGSQGCTYVIGE</sequence>
<dbReference type="Gene3D" id="2.60.120.10">
    <property type="entry name" value="Jelly Rolls"/>
    <property type="match status" value="1"/>
</dbReference>
<evidence type="ECO:0000256" key="1">
    <source>
        <dbReference type="SAM" id="SignalP"/>
    </source>
</evidence>
<dbReference type="InterPro" id="IPR014710">
    <property type="entry name" value="RmlC-like_jellyroll"/>
</dbReference>
<comment type="caution">
    <text evidence="2">The sequence shown here is derived from an EMBL/GenBank/DDBJ whole genome shotgun (WGS) entry which is preliminary data.</text>
</comment>
<dbReference type="PANTHER" id="PTHR40434:SF1">
    <property type="entry name" value="CUPIN TYPE-1 DOMAIN-CONTAINING PROTEIN"/>
    <property type="match status" value="1"/>
</dbReference>
<name>A0A9P4XJ10_9HYPO</name>
<dbReference type="PANTHER" id="PTHR40434">
    <property type="entry name" value="CUPIN_2 DOMAIN-CONTAINING PROTEIN"/>
    <property type="match status" value="1"/>
</dbReference>
<reference evidence="2 3" key="1">
    <citation type="submission" date="2018-06" db="EMBL/GenBank/DDBJ databases">
        <title>Genome analysis of cellulolytic fungus Trichoderma lentiforme CFAM-422.</title>
        <authorList>
            <person name="Steindorff A.S."/>
            <person name="Formighieri E.F."/>
            <person name="Midorikawa G.E.O."/>
            <person name="Tamietti M.S."/>
            <person name="Ramos E.Z."/>
            <person name="Silva A.S."/>
            <person name="Bon E.P.S."/>
            <person name="Mendes T.D."/>
            <person name="Damaso M.C.T."/>
            <person name="Favaro L.C.L."/>
        </authorList>
    </citation>
    <scope>NUCLEOTIDE SEQUENCE [LARGE SCALE GENOMIC DNA]</scope>
    <source>
        <strain evidence="2 3">CFAM-422</strain>
    </source>
</reference>